<keyword evidence="3" id="KW-1185">Reference proteome</keyword>
<feature type="region of interest" description="Disordered" evidence="1">
    <location>
        <begin position="1"/>
        <end position="142"/>
    </location>
</feature>
<gene>
    <name evidence="2" type="ORF">MPDQ_003888</name>
</gene>
<comment type="caution">
    <text evidence="2">The sequence shown here is derived from an EMBL/GenBank/DDBJ whole genome shotgun (WGS) entry which is preliminary data.</text>
</comment>
<proteinExistence type="predicted"/>
<evidence type="ECO:0000313" key="2">
    <source>
        <dbReference type="EMBL" id="TQB68177.1"/>
    </source>
</evidence>
<reference evidence="2 3" key="1">
    <citation type="submission" date="2019-06" db="EMBL/GenBank/DDBJ databases">
        <title>Wine fermentation using esterase from Monascus purpureus.</title>
        <authorList>
            <person name="Geng C."/>
            <person name="Zhang Y."/>
        </authorList>
    </citation>
    <scope>NUCLEOTIDE SEQUENCE [LARGE SCALE GENOMIC DNA]</scope>
    <source>
        <strain evidence="2">HQ1</strain>
    </source>
</reference>
<feature type="compositionally biased region" description="Basic and acidic residues" evidence="1">
    <location>
        <begin position="1"/>
        <end position="28"/>
    </location>
</feature>
<accession>A0A507QMH0</accession>
<feature type="compositionally biased region" description="Basic and acidic residues" evidence="1">
    <location>
        <begin position="40"/>
        <end position="55"/>
    </location>
</feature>
<feature type="compositionally biased region" description="Polar residues" evidence="1">
    <location>
        <begin position="92"/>
        <end position="108"/>
    </location>
</feature>
<dbReference type="Proteomes" id="UP000319663">
    <property type="component" value="Unassembled WGS sequence"/>
</dbReference>
<dbReference type="EMBL" id="VIFY01000243">
    <property type="protein sequence ID" value="TQB68177.1"/>
    <property type="molecule type" value="Genomic_DNA"/>
</dbReference>
<evidence type="ECO:0000256" key="1">
    <source>
        <dbReference type="SAM" id="MobiDB-lite"/>
    </source>
</evidence>
<dbReference type="OrthoDB" id="3913483at2759"/>
<evidence type="ECO:0000313" key="3">
    <source>
        <dbReference type="Proteomes" id="UP000319663"/>
    </source>
</evidence>
<sequence>MTDKTFYLTREDLRKSESRSSQLHDGRTPGDANVSTLKSYIDRNVDKRREIDENKSNLPLPDQPPVPSDWQSSDSRGINVGTGGVEGPISGEGNSALRQPATAVSSARVSGEELGRNTEPGEDVGRQGKDHLDRLPKDARAW</sequence>
<organism evidence="2 3">
    <name type="scientific">Monascus purpureus</name>
    <name type="common">Red mold</name>
    <name type="synonym">Monascus anka</name>
    <dbReference type="NCBI Taxonomy" id="5098"/>
    <lineage>
        <taxon>Eukaryota</taxon>
        <taxon>Fungi</taxon>
        <taxon>Dikarya</taxon>
        <taxon>Ascomycota</taxon>
        <taxon>Pezizomycotina</taxon>
        <taxon>Eurotiomycetes</taxon>
        <taxon>Eurotiomycetidae</taxon>
        <taxon>Eurotiales</taxon>
        <taxon>Aspergillaceae</taxon>
        <taxon>Monascus</taxon>
    </lineage>
</organism>
<protein>
    <submittedName>
        <fullName evidence="2">Uncharacterized protein</fullName>
    </submittedName>
</protein>
<dbReference type="AlphaFoldDB" id="A0A507QMH0"/>
<name>A0A507QMH0_MONPU</name>
<feature type="compositionally biased region" description="Basic and acidic residues" evidence="1">
    <location>
        <begin position="123"/>
        <end position="142"/>
    </location>
</feature>